<dbReference type="Proteomes" id="UP001162992">
    <property type="component" value="Chromosome 23"/>
</dbReference>
<name>A0ACC2A9K1_DIPCM</name>
<organism evidence="1 2">
    <name type="scientific">Diphasiastrum complanatum</name>
    <name type="common">Issler's clubmoss</name>
    <name type="synonym">Lycopodium complanatum</name>
    <dbReference type="NCBI Taxonomy" id="34168"/>
    <lineage>
        <taxon>Eukaryota</taxon>
        <taxon>Viridiplantae</taxon>
        <taxon>Streptophyta</taxon>
        <taxon>Embryophyta</taxon>
        <taxon>Tracheophyta</taxon>
        <taxon>Lycopodiopsida</taxon>
        <taxon>Lycopodiales</taxon>
        <taxon>Lycopodiaceae</taxon>
        <taxon>Lycopodioideae</taxon>
        <taxon>Diphasiastrum</taxon>
    </lineage>
</organism>
<dbReference type="EMBL" id="CM055114">
    <property type="protein sequence ID" value="KAJ7514264.1"/>
    <property type="molecule type" value="Genomic_DNA"/>
</dbReference>
<sequence>MGLASAFLSASHDHGRLGGGGGSIALGIFLALLSAVANGTFAVFSKTETVRRANVDPLVFNFWACVGIALSSLLVLVVEKFVWTLLGLLSGLLFVLSAANAYRAVRLIGISIGAGIWSATAVLVSFVAGLLLDPKATIHNLPLAIAGIIIILGGIGGITWVGQVGGVVSGVDEDLETLIYRQRRGRRMGSLFVNGILSALLTGVFGGLILIPMTQAPQKAQGLRFLPSFGIGVAIFAPIVTILPHLSISRYWPQFSPEVAAFPGIISGLVWNIGNIFSILAILYLGYPIAYPIMQCGLVVAGLWGLLFFEEISGGVASFFWGFGLLVLIGIILLSVSRGHGH</sequence>
<reference evidence="2" key="1">
    <citation type="journal article" date="2024" name="Proc. Natl. Acad. Sci. U.S.A.">
        <title>Extraordinary preservation of gene collinearity over three hundred million years revealed in homosporous lycophytes.</title>
        <authorList>
            <person name="Li C."/>
            <person name="Wickell D."/>
            <person name="Kuo L.Y."/>
            <person name="Chen X."/>
            <person name="Nie B."/>
            <person name="Liao X."/>
            <person name="Peng D."/>
            <person name="Ji J."/>
            <person name="Jenkins J."/>
            <person name="Williams M."/>
            <person name="Shu S."/>
            <person name="Plott C."/>
            <person name="Barry K."/>
            <person name="Rajasekar S."/>
            <person name="Grimwood J."/>
            <person name="Han X."/>
            <person name="Sun S."/>
            <person name="Hou Z."/>
            <person name="He W."/>
            <person name="Dai G."/>
            <person name="Sun C."/>
            <person name="Schmutz J."/>
            <person name="Leebens-Mack J.H."/>
            <person name="Li F.W."/>
            <person name="Wang L."/>
        </authorList>
    </citation>
    <scope>NUCLEOTIDE SEQUENCE [LARGE SCALE GENOMIC DNA]</scope>
    <source>
        <strain evidence="2">cv. PW_Plant_1</strain>
    </source>
</reference>
<gene>
    <name evidence="1" type="ORF">O6H91_23G035700</name>
</gene>
<evidence type="ECO:0000313" key="2">
    <source>
        <dbReference type="Proteomes" id="UP001162992"/>
    </source>
</evidence>
<accession>A0ACC2A9K1</accession>
<comment type="caution">
    <text evidence="1">The sequence shown here is derived from an EMBL/GenBank/DDBJ whole genome shotgun (WGS) entry which is preliminary data.</text>
</comment>
<keyword evidence="2" id="KW-1185">Reference proteome</keyword>
<evidence type="ECO:0000313" key="1">
    <source>
        <dbReference type="EMBL" id="KAJ7514264.1"/>
    </source>
</evidence>
<protein>
    <submittedName>
        <fullName evidence="1">Uncharacterized protein</fullName>
    </submittedName>
</protein>
<proteinExistence type="predicted"/>